<feature type="transmembrane region" description="Helical" evidence="2">
    <location>
        <begin position="186"/>
        <end position="205"/>
    </location>
</feature>
<feature type="transmembrane region" description="Helical" evidence="2">
    <location>
        <begin position="99"/>
        <end position="121"/>
    </location>
</feature>
<dbReference type="Proteomes" id="UP000481861">
    <property type="component" value="Unassembled WGS sequence"/>
</dbReference>
<feature type="compositionally biased region" description="Polar residues" evidence="1">
    <location>
        <begin position="572"/>
        <end position="589"/>
    </location>
</feature>
<organism evidence="3 4">
    <name type="scientific">Massariosphaeria phaeospora</name>
    <dbReference type="NCBI Taxonomy" id="100035"/>
    <lineage>
        <taxon>Eukaryota</taxon>
        <taxon>Fungi</taxon>
        <taxon>Dikarya</taxon>
        <taxon>Ascomycota</taxon>
        <taxon>Pezizomycotina</taxon>
        <taxon>Dothideomycetes</taxon>
        <taxon>Pleosporomycetidae</taxon>
        <taxon>Pleosporales</taxon>
        <taxon>Pleosporales incertae sedis</taxon>
        <taxon>Massariosphaeria</taxon>
    </lineage>
</organism>
<feature type="transmembrane region" description="Helical" evidence="2">
    <location>
        <begin position="36"/>
        <end position="56"/>
    </location>
</feature>
<proteinExistence type="predicted"/>
<dbReference type="AlphaFoldDB" id="A0A7C8M8X7"/>
<evidence type="ECO:0000313" key="3">
    <source>
        <dbReference type="EMBL" id="KAF2871976.1"/>
    </source>
</evidence>
<reference evidence="3 4" key="1">
    <citation type="submission" date="2020-01" db="EMBL/GenBank/DDBJ databases">
        <authorList>
            <consortium name="DOE Joint Genome Institute"/>
            <person name="Haridas S."/>
            <person name="Albert R."/>
            <person name="Binder M."/>
            <person name="Bloem J."/>
            <person name="Labutti K."/>
            <person name="Salamov A."/>
            <person name="Andreopoulos B."/>
            <person name="Baker S.E."/>
            <person name="Barry K."/>
            <person name="Bills G."/>
            <person name="Bluhm B.H."/>
            <person name="Cannon C."/>
            <person name="Castanera R."/>
            <person name="Culley D.E."/>
            <person name="Daum C."/>
            <person name="Ezra D."/>
            <person name="Gonzalez J.B."/>
            <person name="Henrissat B."/>
            <person name="Kuo A."/>
            <person name="Liang C."/>
            <person name="Lipzen A."/>
            <person name="Lutzoni F."/>
            <person name="Magnuson J."/>
            <person name="Mondo S."/>
            <person name="Nolan M."/>
            <person name="Ohm R."/>
            <person name="Pangilinan J."/>
            <person name="Park H.-J.H."/>
            <person name="Ramirez L."/>
            <person name="Alfaro M."/>
            <person name="Sun H."/>
            <person name="Tritt A."/>
            <person name="Yoshinaga Y."/>
            <person name="Zwiers L.-H.L."/>
            <person name="Turgeon B.G."/>
            <person name="Goodwin S.B."/>
            <person name="Spatafora J.W."/>
            <person name="Crous P.W."/>
            <person name="Grigoriev I.V."/>
        </authorList>
    </citation>
    <scope>NUCLEOTIDE SEQUENCE [LARGE SCALE GENOMIC DNA]</scope>
    <source>
        <strain evidence="3 4">CBS 611.86</strain>
    </source>
</reference>
<feature type="transmembrane region" description="Helical" evidence="2">
    <location>
        <begin position="217"/>
        <end position="237"/>
    </location>
</feature>
<accession>A0A7C8M8X7</accession>
<dbReference type="PANTHER" id="PTHR35184">
    <property type="entry name" value="YALI0C10208P"/>
    <property type="match status" value="1"/>
</dbReference>
<keyword evidence="2" id="KW-0812">Transmembrane</keyword>
<dbReference type="EMBL" id="JAADJZ010000010">
    <property type="protein sequence ID" value="KAF2871976.1"/>
    <property type="molecule type" value="Genomic_DNA"/>
</dbReference>
<feature type="region of interest" description="Disordered" evidence="1">
    <location>
        <begin position="549"/>
        <end position="607"/>
    </location>
</feature>
<dbReference type="InterPro" id="IPR021460">
    <property type="entry name" value="DUF3112"/>
</dbReference>
<feature type="transmembrane region" description="Helical" evidence="2">
    <location>
        <begin position="141"/>
        <end position="166"/>
    </location>
</feature>
<gene>
    <name evidence="3" type="ORF">BDV95DRAFT_606546</name>
</gene>
<sequence length="607" mass="66992">MSSSNSPQGPPRQTGPGPYAPSIAGLGGVPDLIPDVVASSVFLVFYVALAATHMTLFQMNKARGHKFVFSGALFGFSTIRVATMSLRIAWAFYHMNVRLAIAAQVFVYAGTIILYLVNWFLAQRIVRAQHPRWGWSKPYRVFHRAGLFGLIFCLLLLIVAAVQQFFTLDKNTRRIDRNLQLTGQTYFAVFCFAPAILIFISLVLPRKGTEKFGAGRLRNNIAIVVIAVLILSTGQIFRCATAWLTPTPLRNAQGRPVTPPWYLSKSCFYTFNFTTEAVVVIFYALTRVDLRFHVPDGAKQTGDYARGRDKPKHVDIIGDEKKLKRFSTRSNAQPYSSSDVLHEYDASPFDDARTLADSLRYPSSVLEVDSNTGNWKVKRISRATSSSTLHDSRSIYSTDRETCFGDDVPPVPDLPTDWPLRESQMPSPTARGVLEHQNRTSRPTRQGTQRHELDGHGYNGVDMSTAIADALAQLEGNGTTAKSPVPHEDAITPVDRQRSEPAAQGSTYQDYSQIKRRSTPSQSHAPTGSNLPITYEYCMPAGSGSTLPITLHDSSASAPAPVISNPRAKQPSEPSSTRPTSGDTDQSFDTAEEDFPGFSFEASPRKE</sequence>
<comment type="caution">
    <text evidence="3">The sequence shown here is derived from an EMBL/GenBank/DDBJ whole genome shotgun (WGS) entry which is preliminary data.</text>
</comment>
<name>A0A7C8M8X7_9PLEO</name>
<keyword evidence="4" id="KW-1185">Reference proteome</keyword>
<feature type="region of interest" description="Disordered" evidence="1">
    <location>
        <begin position="493"/>
        <end position="530"/>
    </location>
</feature>
<evidence type="ECO:0000256" key="2">
    <source>
        <dbReference type="SAM" id="Phobius"/>
    </source>
</evidence>
<evidence type="ECO:0000256" key="1">
    <source>
        <dbReference type="SAM" id="MobiDB-lite"/>
    </source>
</evidence>
<protein>
    <submittedName>
        <fullName evidence="3">Uncharacterized protein</fullName>
    </submittedName>
</protein>
<dbReference type="Pfam" id="PF11309">
    <property type="entry name" value="DUF3112"/>
    <property type="match status" value="1"/>
</dbReference>
<keyword evidence="2" id="KW-1133">Transmembrane helix</keyword>
<dbReference type="OrthoDB" id="3357002at2759"/>
<feature type="region of interest" description="Disordered" evidence="1">
    <location>
        <begin position="424"/>
        <end position="461"/>
    </location>
</feature>
<feature type="transmembrane region" description="Helical" evidence="2">
    <location>
        <begin position="68"/>
        <end position="93"/>
    </location>
</feature>
<keyword evidence="2" id="KW-0472">Membrane</keyword>
<dbReference type="PANTHER" id="PTHR35184:SF1">
    <property type="entry name" value="INTEGRAL MEMBRANE PROTEIN"/>
    <property type="match status" value="1"/>
</dbReference>
<feature type="compositionally biased region" description="Polar residues" evidence="1">
    <location>
        <begin position="519"/>
        <end position="530"/>
    </location>
</feature>
<evidence type="ECO:0000313" key="4">
    <source>
        <dbReference type="Proteomes" id="UP000481861"/>
    </source>
</evidence>